<accession>A0A8S2A9P5</accession>
<dbReference type="EMBL" id="LR999455">
    <property type="protein sequence ID" value="CAE6075362.1"/>
    <property type="molecule type" value="Genomic_DNA"/>
</dbReference>
<keyword evidence="3" id="KW-1185">Reference proteome</keyword>
<organism evidence="2 3">
    <name type="scientific">Arabidopsis arenosa</name>
    <name type="common">Sand rock-cress</name>
    <name type="synonym">Cardaminopsis arenosa</name>
    <dbReference type="NCBI Taxonomy" id="38785"/>
    <lineage>
        <taxon>Eukaryota</taxon>
        <taxon>Viridiplantae</taxon>
        <taxon>Streptophyta</taxon>
        <taxon>Embryophyta</taxon>
        <taxon>Tracheophyta</taxon>
        <taxon>Spermatophyta</taxon>
        <taxon>Magnoliopsida</taxon>
        <taxon>eudicotyledons</taxon>
        <taxon>Gunneridae</taxon>
        <taxon>Pentapetalae</taxon>
        <taxon>rosids</taxon>
        <taxon>malvids</taxon>
        <taxon>Brassicales</taxon>
        <taxon>Brassicaceae</taxon>
        <taxon>Camelineae</taxon>
        <taxon>Arabidopsis</taxon>
    </lineage>
</organism>
<name>A0A8S2A9P5_ARAAE</name>
<evidence type="ECO:0000313" key="2">
    <source>
        <dbReference type="EMBL" id="CAE6075362.1"/>
    </source>
</evidence>
<reference evidence="2" key="1">
    <citation type="submission" date="2021-01" db="EMBL/GenBank/DDBJ databases">
        <authorList>
            <person name="Bezrukov I."/>
        </authorList>
    </citation>
    <scope>NUCLEOTIDE SEQUENCE</scope>
</reference>
<proteinExistence type="inferred from homology"/>
<dbReference type="Pfam" id="PF02458">
    <property type="entry name" value="Transferase"/>
    <property type="match status" value="1"/>
</dbReference>
<dbReference type="Gene3D" id="3.30.559.10">
    <property type="entry name" value="Chloramphenicol acetyltransferase-like domain"/>
    <property type="match status" value="1"/>
</dbReference>
<dbReference type="InterPro" id="IPR050898">
    <property type="entry name" value="Plant_acyltransferase"/>
</dbReference>
<dbReference type="InterPro" id="IPR023213">
    <property type="entry name" value="CAT-like_dom_sf"/>
</dbReference>
<evidence type="ECO:0000256" key="1">
    <source>
        <dbReference type="ARBA" id="ARBA00009861"/>
    </source>
</evidence>
<protein>
    <submittedName>
        <fullName evidence="2">Uncharacterized protein</fullName>
    </submittedName>
</protein>
<sequence length="163" mass="18445">MRTRRTWRSRPWSSIEPPLPEGYYGNAFTYASVALTAEELSKTPMSRLVMLIKDAKREALDNGNVWEKLREMENTMKLKLASEEIHGGVFMMLTDWRHLGLDQDVWGGLMNIIPLVPLTLPFMCVLLPASKAVPGKSGGVRMLTTLPRDAMAKFKEEMDALHP</sequence>
<dbReference type="PANTHER" id="PTHR31147">
    <property type="entry name" value="ACYL TRANSFERASE 4"/>
    <property type="match status" value="1"/>
</dbReference>
<evidence type="ECO:0000313" key="3">
    <source>
        <dbReference type="Proteomes" id="UP000682877"/>
    </source>
</evidence>
<dbReference type="PANTHER" id="PTHR31147:SF25">
    <property type="entry name" value="HXXXD-TYPE ACYL-TRANSFERASE FAMILY PROTEIN"/>
    <property type="match status" value="1"/>
</dbReference>
<dbReference type="AlphaFoldDB" id="A0A8S2A9P5"/>
<comment type="similarity">
    <text evidence="1">Belongs to the plant acyltransferase family.</text>
</comment>
<gene>
    <name evidence="2" type="ORF">AARE701A_LOCUS12758</name>
</gene>
<dbReference type="Proteomes" id="UP000682877">
    <property type="component" value="Chromosome 5"/>
</dbReference>